<dbReference type="InterPro" id="IPR011050">
    <property type="entry name" value="Pectin_lyase_fold/virulence"/>
</dbReference>
<sequence>MTKRQLAASGRNPGTGVRRSRWLTQGSGMAIALGLCFGAPAHGKGGVVPTVAPRVDETQAVQGTPTLPAGVSWGARTANSDTINVDTTAAIINWSTFDTATLADTTAYVNFVPEGTSLNFRGPDTDFVVLNRIFGTPDSAGNFRGIAINGQVASTLIDGATRAGQIWFYSPGGILVGNGAAINVGSLVLTTSDVNAITAGQIDFTGAPQDFSSVYIDAGATINLTQDASYFAVVAPTIEQHGSVRVNGSTTYFVTDSGTILLDGLGGLDARVIDLDGDPLTIEGAAADGNYLVHTGSTGGVASLQVQDVNGNVLSADPHFIEFFAPNSALTLEISGSVGYDAAAAAAAGSNGSVIISGVDNPFATLPSTVDSPANSVTITGTAFTSGTRIYGFDDVSIIAGAGEAISLGTDGWGPLSLSVEANSVSIGAEAGGTVKIDGDLSVFDGRPDRSGAFSLFAGNDPAGALASGSVAIGGDLSISTSLFYSGSPIQPAVSDDIKVTVADGASLTVGGRARLDTSTYSSFIEGTSPYQSSEVQSGTVTLSVGSGATLTIAGNLTIATDAGPIEGGYSYGAPATAGDVDIDFVGSTVSIGGLSIFGSAQAASGYSANTSGTTYDGTGGKVTIDIIGGSADLGSVNIDTSGHGASGGPSSTSGAGIGGDVNITNTGALSVTDLTVVADGVGQDGTNAFFSSPGGNGGEGRGGSIVVDTGSTISGLSSIYLSATGTGGNGGSGYYGSGPYPGGAGGAGFGGSITLTARGAGTTLTGLDTLFLDVTGTGGSGAAGVYGFSIGGTNGYSGGDGTGGSLTIESRTGAYLEIPSGSDLLSANGYGGAGGNGGGSYGGTAGAGGDGGAGFGGSLSLVAQGGTLVGGSIDLTSTGTGGAAGVGGYAYNPSAPGSYGPDGINGSGSGGTVSLSALEGSPGVISLGSVGIDASGLAGGGDITVPTTGGAITITDASTDPAGLITLGSLFAVSAGGSGTPGNFTMAGDSGPITVNGNVIVDVDGNILFDFAGTGQLDAAGVTTLSALGSITVNHANNAGPTLSIDSLGAFTATAGGNFTIGSGAIVSSDDTVIVRAEGAIDVDDIRGVGFMDLSAGLGNTVNNASVSGAPTIVPIGALSLVVSGLTITAGGDDNSEVEQFDPSYSAQITGTVTSTGYIQVEAGGTAVFGPGSSTISDNGLLVRTGDDIIIGSGALVEAAANPATAVNPAFLFSNPNNLFLLAGDISGSELVSPITSPISSIVSTGTINSNTFAAVLTANAIFGTGGVLTGAYIAADINDAPGAGVAQRDDDGLLTDPCLEGNICLGAVSATNRIEIGQASNNDVIAFYAETGDANADTILITTRQDLTFGTVGLPSSLNATSQFSAISLTGDVNLLDATITSDLIQISAAGSLLGSASLVSANDIGITVTGDINAALIDAGGQLTTVAGVGGALEASYSAPGSFTVGSLVQGAAIGVNIIAGGDISIGSIVTPGQAIQLTANTGTAYLGTTSAAGAGSIDVTAESIEFDDLAAAGTISLTSTVGSITGGLLANRPFAPTNPFGGTGSLAAGGTVSLNSAGDIQFGTGSAGGNFAAQAGNSILFDNATTSGFLDFGASQGITGTGTAQANIGAFFAAGPGGIDLADLVSPFATLFADGGPVRVSSATADFIYADGSDIFLRSTGSLTLQANATNGGIDVRAAGDLAVEFAQATGSVALAADGGDLLILPVVDGPPGPATSGLTVDLFAAQDIVVTGDLYADQGLAMAAGGLISIEALATGQTISTRSADMNITATGQLGEAARTVDILIGSDGSGPMTLGGDGTAAGFALSDGEIGQIFGSGNLGFDAIAPSAAGSALIIGDLTVGVSDSANAGQIGIGGTLSFSTDGGVLVNGALLVDRAGPNTALEIDAGQVLRIDLRIGNLRLADTNGAATGQVFLSATDVYAVTDEALADLDGLSLDQISDRLALNDGVDRPDGVIQAEALTISTSASSVFIQNTAPGTEFDDRRGIVVGSLVLTDSAGTVMPIVINGIVGQAQGIDAIAATDIQASYDPRSTINGCLIISPAACRFGNKIPPDDVQDLIKKIILDPEELAPAPGVMLIELAEQDEFRNDPLIDEPVTGAGNDDFWQDESYCVGGSTDAPDCSVRNEQPEAAQ</sequence>
<dbReference type="InterPro" id="IPR012334">
    <property type="entry name" value="Pectin_lyas_fold"/>
</dbReference>
<organism evidence="2 3">
    <name type="scientific">Erythrobacter mangrovi</name>
    <dbReference type="NCBI Taxonomy" id="2739433"/>
    <lineage>
        <taxon>Bacteria</taxon>
        <taxon>Pseudomonadati</taxon>
        <taxon>Pseudomonadota</taxon>
        <taxon>Alphaproteobacteria</taxon>
        <taxon>Sphingomonadales</taxon>
        <taxon>Erythrobacteraceae</taxon>
        <taxon>Erythrobacter/Porphyrobacter group</taxon>
        <taxon>Erythrobacter</taxon>
    </lineage>
</organism>
<dbReference type="SUPFAM" id="SSF51126">
    <property type="entry name" value="Pectin lyase-like"/>
    <property type="match status" value="1"/>
</dbReference>
<dbReference type="Proteomes" id="UP000504693">
    <property type="component" value="Chromosome"/>
</dbReference>
<dbReference type="EMBL" id="CP053921">
    <property type="protein sequence ID" value="QKG70298.1"/>
    <property type="molecule type" value="Genomic_DNA"/>
</dbReference>
<evidence type="ECO:0000313" key="2">
    <source>
        <dbReference type="EMBL" id="QKG70298.1"/>
    </source>
</evidence>
<dbReference type="KEGG" id="emv:HQR01_02340"/>
<evidence type="ECO:0000256" key="1">
    <source>
        <dbReference type="SAM" id="MobiDB-lite"/>
    </source>
</evidence>
<protein>
    <submittedName>
        <fullName evidence="2">Uncharacterized protein</fullName>
    </submittedName>
</protein>
<name>A0A7D3XGH4_9SPHN</name>
<dbReference type="Gene3D" id="2.160.20.10">
    <property type="entry name" value="Single-stranded right-handed beta-helix, Pectin lyase-like"/>
    <property type="match status" value="1"/>
</dbReference>
<dbReference type="RefSeq" id="WP_173212193.1">
    <property type="nucleotide sequence ID" value="NZ_CP053921.1"/>
</dbReference>
<gene>
    <name evidence="2" type="ORF">HQR01_02340</name>
</gene>
<keyword evidence="3" id="KW-1185">Reference proteome</keyword>
<proteinExistence type="predicted"/>
<evidence type="ECO:0000313" key="3">
    <source>
        <dbReference type="Proteomes" id="UP000504693"/>
    </source>
</evidence>
<feature type="region of interest" description="Disordered" evidence="1">
    <location>
        <begin position="1"/>
        <end position="20"/>
    </location>
</feature>
<accession>A0A7D3XGH4</accession>
<reference evidence="2 3" key="1">
    <citation type="submission" date="2020-05" db="EMBL/GenBank/DDBJ databases">
        <title>Erythrobacter mangrovi sp. nov., isolated from rhizosphere soil of mangrove plant (Kandelia candel).</title>
        <authorList>
            <person name="Ye Y.H."/>
        </authorList>
    </citation>
    <scope>NUCLEOTIDE SEQUENCE [LARGE SCALE GENOMIC DNA]</scope>
    <source>
        <strain evidence="2 3">EB310</strain>
    </source>
</reference>